<evidence type="ECO:0000313" key="2">
    <source>
        <dbReference type="Proteomes" id="UP000316394"/>
    </source>
</evidence>
<accession>A0A517D8S8</accession>
<dbReference type="RefSeq" id="WP_144228000.1">
    <property type="nucleotide sequence ID" value="NZ_CP041677.1"/>
</dbReference>
<dbReference type="EMBL" id="CP041677">
    <property type="protein sequence ID" value="QDR73647.1"/>
    <property type="molecule type" value="Genomic_DNA"/>
</dbReference>
<dbReference type="AlphaFoldDB" id="A0A517D8S8"/>
<sequence>MKTVQYNGWLCGNDSYPSKTAKKYKDKIDKEVFGFNRLAKIIADNEDGWEYIQQEFKLKGKKVNGLSLGRKAWDHYMIINGQKVLVEFDGSQHYKEVEQYLKDFRYTDAAEKLEYKVVRIPYFIQLDNKLIKYYFNFDLKNTIVEHTFLQGFRVNGKEEIPEFKNTLASEFRNTMHYESVLPTDYCIFGLQRFKKEIDSFLAAGLTSLVQDIKDSIIYRCKDYDWPTKYGLPDINWE</sequence>
<evidence type="ECO:0000313" key="1">
    <source>
        <dbReference type="EMBL" id="QDR73647.1"/>
    </source>
</evidence>
<keyword evidence="1" id="KW-0614">Plasmid</keyword>
<dbReference type="Proteomes" id="UP000316394">
    <property type="component" value="Plasmid unnamed"/>
</dbReference>
<protein>
    <recommendedName>
        <fullName evidence="3">DUF559 domain-containing protein</fullName>
    </recommendedName>
</protein>
<proteinExistence type="predicted"/>
<evidence type="ECO:0008006" key="3">
    <source>
        <dbReference type="Google" id="ProtNLM"/>
    </source>
</evidence>
<name>A0A517D8S8_LIMRT</name>
<gene>
    <name evidence="1" type="ORF">FOD75_11170</name>
</gene>
<reference evidence="1 2" key="1">
    <citation type="submission" date="2019-07" db="EMBL/GenBank/DDBJ databases">
        <title>Gastrointestinal microbiota of Peromyscus leucopus, the white-footed mouse.</title>
        <authorList>
            <person name="Milovic A."/>
            <person name="Bassam K."/>
            <person name="Barbour A.G."/>
        </authorList>
    </citation>
    <scope>NUCLEOTIDE SEQUENCE [LARGE SCALE GENOMIC DNA]</scope>
    <source>
        <strain evidence="1 2">LL7</strain>
        <plasmid evidence="1 2">unnamed</plasmid>
    </source>
</reference>
<organism evidence="1 2">
    <name type="scientific">Limosilactobacillus reuteri</name>
    <name type="common">Lactobacillus reuteri</name>
    <dbReference type="NCBI Taxonomy" id="1598"/>
    <lineage>
        <taxon>Bacteria</taxon>
        <taxon>Bacillati</taxon>
        <taxon>Bacillota</taxon>
        <taxon>Bacilli</taxon>
        <taxon>Lactobacillales</taxon>
        <taxon>Lactobacillaceae</taxon>
        <taxon>Limosilactobacillus</taxon>
    </lineage>
</organism>
<geneLocation type="plasmid" evidence="1 2">
    <name>unnamed</name>
</geneLocation>